<name>A0A2M6WPF6_9BACT</name>
<evidence type="ECO:0000256" key="2">
    <source>
        <dbReference type="ARBA" id="ARBA00001946"/>
    </source>
</evidence>
<dbReference type="InterPro" id="IPR001352">
    <property type="entry name" value="RNase_HII/HIII"/>
</dbReference>
<proteinExistence type="inferred from homology"/>
<dbReference type="Proteomes" id="UP000228964">
    <property type="component" value="Unassembled WGS sequence"/>
</dbReference>
<dbReference type="HAMAP" id="MF_00052_B">
    <property type="entry name" value="RNase_HII_B"/>
    <property type="match status" value="1"/>
</dbReference>
<evidence type="ECO:0000256" key="3">
    <source>
        <dbReference type="ARBA" id="ARBA00004065"/>
    </source>
</evidence>
<feature type="binding site" evidence="14 15">
    <location>
        <position position="23"/>
    </location>
    <ligand>
        <name>a divalent metal cation</name>
        <dbReference type="ChEBI" id="CHEBI:60240"/>
    </ligand>
</feature>
<dbReference type="NCBIfam" id="NF000594">
    <property type="entry name" value="PRK00015.1-1"/>
    <property type="match status" value="1"/>
</dbReference>
<keyword evidence="8 14" id="KW-0963">Cytoplasm</keyword>
<dbReference type="PROSITE" id="PS51975">
    <property type="entry name" value="RNASE_H_2"/>
    <property type="match status" value="1"/>
</dbReference>
<dbReference type="GO" id="GO:0032299">
    <property type="term" value="C:ribonuclease H2 complex"/>
    <property type="evidence" value="ECO:0007669"/>
    <property type="project" value="TreeGrafter"/>
</dbReference>
<gene>
    <name evidence="14" type="primary">rnhB</name>
    <name evidence="18" type="ORF">COT96_02890</name>
</gene>
<dbReference type="InterPro" id="IPR024567">
    <property type="entry name" value="RNase_HII/HIII_dom"/>
</dbReference>
<evidence type="ECO:0000313" key="19">
    <source>
        <dbReference type="Proteomes" id="UP000228964"/>
    </source>
</evidence>
<dbReference type="InterPro" id="IPR036397">
    <property type="entry name" value="RNaseH_sf"/>
</dbReference>
<dbReference type="Gene3D" id="3.30.420.10">
    <property type="entry name" value="Ribonuclease H-like superfamily/Ribonuclease H"/>
    <property type="match status" value="1"/>
</dbReference>
<evidence type="ECO:0000259" key="17">
    <source>
        <dbReference type="PROSITE" id="PS51975"/>
    </source>
</evidence>
<dbReference type="CDD" id="cd07182">
    <property type="entry name" value="RNase_HII_bacteria_HII_like"/>
    <property type="match status" value="1"/>
</dbReference>
<comment type="subcellular location">
    <subcellularLocation>
        <location evidence="4 14">Cytoplasm</location>
    </subcellularLocation>
</comment>
<dbReference type="SUPFAM" id="SSF53098">
    <property type="entry name" value="Ribonuclease H-like"/>
    <property type="match status" value="1"/>
</dbReference>
<comment type="cofactor">
    <cofactor evidence="14 15">
        <name>Mn(2+)</name>
        <dbReference type="ChEBI" id="CHEBI:29035"/>
    </cofactor>
    <cofactor evidence="14 15">
        <name>Mg(2+)</name>
        <dbReference type="ChEBI" id="CHEBI:18420"/>
    </cofactor>
    <text evidence="14 15">Manganese or magnesium. Binds 1 divalent metal ion per monomer in the absence of substrate. May bind a second metal ion after substrate binding.</text>
</comment>
<evidence type="ECO:0000256" key="7">
    <source>
        <dbReference type="ARBA" id="ARBA00019179"/>
    </source>
</evidence>
<evidence type="ECO:0000313" key="18">
    <source>
        <dbReference type="EMBL" id="PIT94691.1"/>
    </source>
</evidence>
<evidence type="ECO:0000256" key="15">
    <source>
        <dbReference type="PROSITE-ProRule" id="PRU01319"/>
    </source>
</evidence>
<evidence type="ECO:0000256" key="10">
    <source>
        <dbReference type="ARBA" id="ARBA00022723"/>
    </source>
</evidence>
<dbReference type="PANTHER" id="PTHR10954:SF18">
    <property type="entry name" value="RIBONUCLEASE HII"/>
    <property type="match status" value="1"/>
</dbReference>
<evidence type="ECO:0000256" key="11">
    <source>
        <dbReference type="ARBA" id="ARBA00022759"/>
    </source>
</evidence>
<dbReference type="GO" id="GO:0004523">
    <property type="term" value="F:RNA-DNA hybrid ribonuclease activity"/>
    <property type="evidence" value="ECO:0007669"/>
    <property type="project" value="UniProtKB-UniRule"/>
</dbReference>
<organism evidence="18 19">
    <name type="scientific">Candidatus Falkowbacteria bacterium CG10_big_fil_rev_8_21_14_0_10_38_22</name>
    <dbReference type="NCBI Taxonomy" id="1974564"/>
    <lineage>
        <taxon>Bacteria</taxon>
        <taxon>Candidatus Falkowiibacteriota</taxon>
    </lineage>
</organism>
<dbReference type="NCBIfam" id="NF000595">
    <property type="entry name" value="PRK00015.1-3"/>
    <property type="match status" value="1"/>
</dbReference>
<comment type="catalytic activity">
    <reaction evidence="1 14 15 16">
        <text>Endonucleolytic cleavage to 5'-phosphomonoester.</text>
        <dbReference type="EC" id="3.1.26.4"/>
    </reaction>
</comment>
<dbReference type="AlphaFoldDB" id="A0A2M6WPF6"/>
<dbReference type="InterPro" id="IPR012337">
    <property type="entry name" value="RNaseH-like_sf"/>
</dbReference>
<evidence type="ECO:0000256" key="1">
    <source>
        <dbReference type="ARBA" id="ARBA00000077"/>
    </source>
</evidence>
<dbReference type="GO" id="GO:0003723">
    <property type="term" value="F:RNA binding"/>
    <property type="evidence" value="ECO:0007669"/>
    <property type="project" value="UniProtKB-UniRule"/>
</dbReference>
<comment type="caution">
    <text evidence="18">The sequence shown here is derived from an EMBL/GenBank/DDBJ whole genome shotgun (WGS) entry which is preliminary data.</text>
</comment>
<dbReference type="PANTHER" id="PTHR10954">
    <property type="entry name" value="RIBONUCLEASE H2 SUBUNIT A"/>
    <property type="match status" value="1"/>
</dbReference>
<feature type="binding site" evidence="14 15">
    <location>
        <position position="22"/>
    </location>
    <ligand>
        <name>a divalent metal cation</name>
        <dbReference type="ChEBI" id="CHEBI:60240"/>
    </ligand>
</feature>
<sequence>MLDFALEKSLFEQGHRTIAAIDEAGRGPLAGPVVAACVIFKADFNICSELKQVKDSKKLLAKKRAELCQIIKEKFLACGIGLCDNKTIDKINILQASFLAMKKALGAVKQKPDIVILDGGFLIPNFTIKQQAIVRGDEKIFSIAAASIVAKVTRDNLMRELDQKYPQYGFAQHKGYGTKLHLERLKQYGPCPIHRLSFNHVV</sequence>
<dbReference type="Pfam" id="PF01351">
    <property type="entry name" value="RNase_HII"/>
    <property type="match status" value="1"/>
</dbReference>
<reference evidence="19" key="1">
    <citation type="submission" date="2017-09" db="EMBL/GenBank/DDBJ databases">
        <title>Depth-based differentiation of microbial function through sediment-hosted aquifers and enrichment of novel symbionts in the deep terrestrial subsurface.</title>
        <authorList>
            <person name="Probst A.J."/>
            <person name="Ladd B."/>
            <person name="Jarett J.K."/>
            <person name="Geller-Mcgrath D.E."/>
            <person name="Sieber C.M.K."/>
            <person name="Emerson J.B."/>
            <person name="Anantharaman K."/>
            <person name="Thomas B.C."/>
            <person name="Malmstrom R."/>
            <person name="Stieglmeier M."/>
            <person name="Klingl A."/>
            <person name="Woyke T."/>
            <person name="Ryan C.M."/>
            <person name="Banfield J.F."/>
        </authorList>
    </citation>
    <scope>NUCLEOTIDE SEQUENCE [LARGE SCALE GENOMIC DNA]</scope>
</reference>
<accession>A0A2M6WPF6</accession>
<dbReference type="GO" id="GO:0030145">
    <property type="term" value="F:manganese ion binding"/>
    <property type="evidence" value="ECO:0007669"/>
    <property type="project" value="UniProtKB-UniRule"/>
</dbReference>
<evidence type="ECO:0000256" key="16">
    <source>
        <dbReference type="RuleBase" id="RU003515"/>
    </source>
</evidence>
<evidence type="ECO:0000256" key="12">
    <source>
        <dbReference type="ARBA" id="ARBA00022801"/>
    </source>
</evidence>
<keyword evidence="10 14" id="KW-0479">Metal-binding</keyword>
<protein>
    <recommendedName>
        <fullName evidence="7 14">Ribonuclease HII</fullName>
        <shortName evidence="14">RNase HII</shortName>
        <ecNumber evidence="6 14">3.1.26.4</ecNumber>
    </recommendedName>
</protein>
<evidence type="ECO:0000256" key="8">
    <source>
        <dbReference type="ARBA" id="ARBA00022490"/>
    </source>
</evidence>
<feature type="domain" description="RNase H type-2" evidence="17">
    <location>
        <begin position="16"/>
        <end position="202"/>
    </location>
</feature>
<evidence type="ECO:0000256" key="6">
    <source>
        <dbReference type="ARBA" id="ARBA00012180"/>
    </source>
</evidence>
<evidence type="ECO:0000256" key="13">
    <source>
        <dbReference type="ARBA" id="ARBA00023211"/>
    </source>
</evidence>
<comment type="similarity">
    <text evidence="5 14 16">Belongs to the RNase HII family.</text>
</comment>
<keyword evidence="12 14" id="KW-0378">Hydrolase</keyword>
<dbReference type="GO" id="GO:0043137">
    <property type="term" value="P:DNA replication, removal of RNA primer"/>
    <property type="evidence" value="ECO:0007669"/>
    <property type="project" value="TreeGrafter"/>
</dbReference>
<dbReference type="EC" id="3.1.26.4" evidence="6 14"/>
<evidence type="ECO:0000256" key="14">
    <source>
        <dbReference type="HAMAP-Rule" id="MF_00052"/>
    </source>
</evidence>
<dbReference type="GO" id="GO:0005737">
    <property type="term" value="C:cytoplasm"/>
    <property type="evidence" value="ECO:0007669"/>
    <property type="project" value="UniProtKB-SubCell"/>
</dbReference>
<comment type="function">
    <text evidence="3 14 16">Endonuclease that specifically degrades the RNA of RNA-DNA hybrids.</text>
</comment>
<dbReference type="EMBL" id="PFAO01000072">
    <property type="protein sequence ID" value="PIT94691.1"/>
    <property type="molecule type" value="Genomic_DNA"/>
</dbReference>
<feature type="binding site" evidence="14 15">
    <location>
        <position position="118"/>
    </location>
    <ligand>
        <name>a divalent metal cation</name>
        <dbReference type="ChEBI" id="CHEBI:60240"/>
    </ligand>
</feature>
<evidence type="ECO:0000256" key="4">
    <source>
        <dbReference type="ARBA" id="ARBA00004496"/>
    </source>
</evidence>
<keyword evidence="13 14" id="KW-0464">Manganese</keyword>
<evidence type="ECO:0000256" key="9">
    <source>
        <dbReference type="ARBA" id="ARBA00022722"/>
    </source>
</evidence>
<keyword evidence="9 14" id="KW-0540">Nuclease</keyword>
<keyword evidence="11 14" id="KW-0255">Endonuclease</keyword>
<comment type="cofactor">
    <cofactor evidence="2">
        <name>Mg(2+)</name>
        <dbReference type="ChEBI" id="CHEBI:18420"/>
    </cofactor>
</comment>
<dbReference type="InterPro" id="IPR022898">
    <property type="entry name" value="RNase_HII"/>
</dbReference>
<dbReference type="GO" id="GO:0006298">
    <property type="term" value="P:mismatch repair"/>
    <property type="evidence" value="ECO:0007669"/>
    <property type="project" value="TreeGrafter"/>
</dbReference>
<evidence type="ECO:0000256" key="5">
    <source>
        <dbReference type="ARBA" id="ARBA00007383"/>
    </source>
</evidence>